<feature type="compositionally biased region" description="Low complexity" evidence="10">
    <location>
        <begin position="115"/>
        <end position="127"/>
    </location>
</feature>
<proteinExistence type="predicted"/>
<dbReference type="Pfam" id="PF17820">
    <property type="entry name" value="PDZ_6"/>
    <property type="match status" value="1"/>
</dbReference>
<dbReference type="SUPFAM" id="SSF50494">
    <property type="entry name" value="Trypsin-like serine proteases"/>
    <property type="match status" value="1"/>
</dbReference>
<dbReference type="InterPro" id="IPR051201">
    <property type="entry name" value="Chloro_Bact_Ser_Proteases"/>
</dbReference>
<dbReference type="PANTHER" id="PTHR43343">
    <property type="entry name" value="PEPTIDASE S12"/>
    <property type="match status" value="1"/>
</dbReference>
<dbReference type="GO" id="GO:0004252">
    <property type="term" value="F:serine-type endopeptidase activity"/>
    <property type="evidence" value="ECO:0007669"/>
    <property type="project" value="InterPro"/>
</dbReference>
<accession>A0A7G8BP02</accession>
<evidence type="ECO:0000256" key="11">
    <source>
        <dbReference type="SAM" id="Phobius"/>
    </source>
</evidence>
<feature type="transmembrane region" description="Helical" evidence="11">
    <location>
        <begin position="14"/>
        <end position="33"/>
    </location>
</feature>
<keyword evidence="4" id="KW-0677">Repeat</keyword>
<dbReference type="GO" id="GO:0042597">
    <property type="term" value="C:periplasmic space"/>
    <property type="evidence" value="ECO:0007669"/>
    <property type="project" value="UniProtKB-SubCell"/>
</dbReference>
<dbReference type="CDD" id="cd10839">
    <property type="entry name" value="cpPDZ1_DegP-like"/>
    <property type="match status" value="1"/>
</dbReference>
<keyword evidence="6" id="KW-0378">Hydrolase</keyword>
<dbReference type="GO" id="GO:0006508">
    <property type="term" value="P:proteolysis"/>
    <property type="evidence" value="ECO:0007669"/>
    <property type="project" value="UniProtKB-KW"/>
</dbReference>
<dbReference type="EMBL" id="CP060394">
    <property type="protein sequence ID" value="QNI34272.1"/>
    <property type="molecule type" value="Genomic_DNA"/>
</dbReference>
<dbReference type="NCBIfam" id="TIGR02037">
    <property type="entry name" value="degP_htrA_DO"/>
    <property type="match status" value="1"/>
</dbReference>
<evidence type="ECO:0000313" key="13">
    <source>
        <dbReference type="EMBL" id="QNI34272.1"/>
    </source>
</evidence>
<dbReference type="InterPro" id="IPR001940">
    <property type="entry name" value="Peptidase_S1C"/>
</dbReference>
<keyword evidence="7" id="KW-0720">Serine protease</keyword>
<feature type="domain" description="PDZ" evidence="12">
    <location>
        <begin position="413"/>
        <end position="482"/>
    </location>
</feature>
<dbReference type="InterPro" id="IPR036034">
    <property type="entry name" value="PDZ_sf"/>
</dbReference>
<feature type="active site" description="Charge relay system" evidence="8">
    <location>
        <position position="258"/>
    </location>
</feature>
<dbReference type="SMART" id="SM00228">
    <property type="entry name" value="PDZ"/>
    <property type="match status" value="2"/>
</dbReference>
<dbReference type="Proteomes" id="UP000515312">
    <property type="component" value="Chromosome"/>
</dbReference>
<dbReference type="PRINTS" id="PR00834">
    <property type="entry name" value="PROTEASES2C"/>
</dbReference>
<evidence type="ECO:0000256" key="3">
    <source>
        <dbReference type="ARBA" id="ARBA00022729"/>
    </source>
</evidence>
<name>A0A7G8BP02_9BACT</name>
<evidence type="ECO:0000256" key="6">
    <source>
        <dbReference type="ARBA" id="ARBA00022801"/>
    </source>
</evidence>
<sequence>MDVGKVKSLLTRRVVIPAIVGGAALSLGAYTIMKPGSAVMAAPGYTAAAGPLDNNSVSALLSLDQAMETLAARVTPAVVNVTVTSKVNSPHQVSEGDDDGQDGQQMPPMLGPSSPFGQFFRGQPQQGPTIEHGLGSGVIISPDGYIVTNNHVIDGAIDINVTMSNREVYKAKLIGADPLTDLAIIKIDGKNLPSIPWGDSSQLHPGQMVLAFGNPLGFRFTVTRGIISALNRSNPYGTDRHKPGQFIQTDAAINQGNSGGALVNARGELIGINTFIISQSGGFAGMGFAIPQAIVQHTAETLIRDGQVHHGFMGVTIADVTPDNAKFFQMNKAVGAVVSDVSPDSPGGKAGLKTGDVITALNGKEVSDAGELQMEVSQKQAGDTIHLEVARDGKTLNVPVTLEPLGGSKGDHEVAQNGNGKGRWGLSLANITPDVRNQIQLPENVHGAVVQDVRSGSPADDAQLQPGDVIVSVNRKPISSASDAADAFKGVPSGQDALVLVWSNGGNSFRVLHPSNG</sequence>
<dbReference type="Pfam" id="PF13365">
    <property type="entry name" value="Trypsin_2"/>
    <property type="match status" value="1"/>
</dbReference>
<dbReference type="KEGG" id="adin:H7849_10475"/>
<evidence type="ECO:0000256" key="5">
    <source>
        <dbReference type="ARBA" id="ARBA00022764"/>
    </source>
</evidence>
<evidence type="ECO:0000313" key="14">
    <source>
        <dbReference type="Proteomes" id="UP000515312"/>
    </source>
</evidence>
<dbReference type="Gene3D" id="2.30.42.10">
    <property type="match status" value="2"/>
</dbReference>
<dbReference type="InterPro" id="IPR011782">
    <property type="entry name" value="Pept_S1C_Do"/>
</dbReference>
<dbReference type="InterPro" id="IPR009003">
    <property type="entry name" value="Peptidase_S1_PA"/>
</dbReference>
<evidence type="ECO:0000256" key="8">
    <source>
        <dbReference type="PIRSR" id="PIRSR611782-1"/>
    </source>
</evidence>
<protein>
    <submittedName>
        <fullName evidence="13">Do family serine endopeptidase</fullName>
    </submittedName>
</protein>
<dbReference type="Gene3D" id="2.40.10.120">
    <property type="match status" value="1"/>
</dbReference>
<dbReference type="RefSeq" id="WP_186746314.1">
    <property type="nucleotide sequence ID" value="NZ_CP060394.1"/>
</dbReference>
<dbReference type="AlphaFoldDB" id="A0A7G8BP02"/>
<keyword evidence="11" id="KW-1133">Transmembrane helix</keyword>
<evidence type="ECO:0000256" key="7">
    <source>
        <dbReference type="ARBA" id="ARBA00022825"/>
    </source>
</evidence>
<feature type="active site" description="Charge relay system" evidence="8">
    <location>
        <position position="151"/>
    </location>
</feature>
<evidence type="ECO:0000259" key="12">
    <source>
        <dbReference type="PROSITE" id="PS50106"/>
    </source>
</evidence>
<evidence type="ECO:0000256" key="4">
    <source>
        <dbReference type="ARBA" id="ARBA00022737"/>
    </source>
</evidence>
<feature type="binding site" evidence="9">
    <location>
        <begin position="256"/>
        <end position="258"/>
    </location>
    <ligand>
        <name>substrate</name>
    </ligand>
</feature>
<dbReference type="Pfam" id="PF13180">
    <property type="entry name" value="PDZ_2"/>
    <property type="match status" value="1"/>
</dbReference>
<evidence type="ECO:0000256" key="9">
    <source>
        <dbReference type="PIRSR" id="PIRSR611782-2"/>
    </source>
</evidence>
<organism evidence="13 14">
    <name type="scientific">Alloacidobacterium dinghuense</name>
    <dbReference type="NCBI Taxonomy" id="2763107"/>
    <lineage>
        <taxon>Bacteria</taxon>
        <taxon>Pseudomonadati</taxon>
        <taxon>Acidobacteriota</taxon>
        <taxon>Terriglobia</taxon>
        <taxon>Terriglobales</taxon>
        <taxon>Acidobacteriaceae</taxon>
        <taxon>Alloacidobacterium</taxon>
    </lineage>
</organism>
<gene>
    <name evidence="13" type="ORF">H7849_10475</name>
</gene>
<keyword evidence="3" id="KW-0732">Signal</keyword>
<reference evidence="13 14" key="1">
    <citation type="submission" date="2020-08" db="EMBL/GenBank/DDBJ databases">
        <title>Edaphobacter telluris sp. nov. and Acidobacterium dinghuensis sp. nov., two acidobacteria isolated from forest soil.</title>
        <authorList>
            <person name="Fu J."/>
            <person name="Qiu L."/>
        </authorList>
    </citation>
    <scope>NUCLEOTIDE SEQUENCE [LARGE SCALE GENOMIC DNA]</scope>
    <source>
        <strain evidence="13">4Y35</strain>
    </source>
</reference>
<dbReference type="InterPro" id="IPR001478">
    <property type="entry name" value="PDZ"/>
</dbReference>
<dbReference type="PROSITE" id="PS50106">
    <property type="entry name" value="PDZ"/>
    <property type="match status" value="2"/>
</dbReference>
<feature type="binding site" evidence="9">
    <location>
        <position position="151"/>
    </location>
    <ligand>
        <name>substrate</name>
    </ligand>
</feature>
<dbReference type="SUPFAM" id="SSF50156">
    <property type="entry name" value="PDZ domain-like"/>
    <property type="match status" value="2"/>
</dbReference>
<keyword evidence="11" id="KW-0812">Transmembrane</keyword>
<dbReference type="PANTHER" id="PTHR43343:SF3">
    <property type="entry name" value="PROTEASE DO-LIKE 8, CHLOROPLASTIC"/>
    <property type="match status" value="1"/>
</dbReference>
<keyword evidence="2" id="KW-0645">Protease</keyword>
<feature type="region of interest" description="Disordered" evidence="10">
    <location>
        <begin position="86"/>
        <end position="127"/>
    </location>
</feature>
<feature type="active site" description="Charge relay system" evidence="8">
    <location>
        <position position="181"/>
    </location>
</feature>
<comment type="subcellular location">
    <subcellularLocation>
        <location evidence="1">Periplasm</location>
    </subcellularLocation>
</comment>
<feature type="binding site" evidence="9">
    <location>
        <position position="181"/>
    </location>
    <ligand>
        <name>substrate</name>
    </ligand>
</feature>
<dbReference type="InterPro" id="IPR041489">
    <property type="entry name" value="PDZ_6"/>
</dbReference>
<feature type="domain" description="PDZ" evidence="12">
    <location>
        <begin position="302"/>
        <end position="393"/>
    </location>
</feature>
<keyword evidence="5" id="KW-0574">Periplasm</keyword>
<keyword evidence="11" id="KW-0472">Membrane</keyword>
<evidence type="ECO:0000256" key="2">
    <source>
        <dbReference type="ARBA" id="ARBA00022670"/>
    </source>
</evidence>
<evidence type="ECO:0000256" key="10">
    <source>
        <dbReference type="SAM" id="MobiDB-lite"/>
    </source>
</evidence>
<keyword evidence="14" id="KW-1185">Reference proteome</keyword>
<evidence type="ECO:0000256" key="1">
    <source>
        <dbReference type="ARBA" id="ARBA00004418"/>
    </source>
</evidence>